<dbReference type="PANTHER" id="PTHR37835:SF1">
    <property type="entry name" value="ALPHA-CLOSTRIPAIN"/>
    <property type="match status" value="1"/>
</dbReference>
<dbReference type="PANTHER" id="PTHR37835">
    <property type="entry name" value="ALPHA-CLOSTRIPAIN"/>
    <property type="match status" value="1"/>
</dbReference>
<dbReference type="EMBL" id="DTKQ01000051">
    <property type="protein sequence ID" value="HGZ79672.1"/>
    <property type="molecule type" value="Genomic_DNA"/>
</dbReference>
<feature type="signal peptide" evidence="1">
    <location>
        <begin position="1"/>
        <end position="26"/>
    </location>
</feature>
<organism evidence="2">
    <name type="scientific">Pseudothermotoga hypogea</name>
    <dbReference type="NCBI Taxonomy" id="57487"/>
    <lineage>
        <taxon>Bacteria</taxon>
        <taxon>Thermotogati</taxon>
        <taxon>Thermotogota</taxon>
        <taxon>Thermotogae</taxon>
        <taxon>Thermotogales</taxon>
        <taxon>Thermotogaceae</taxon>
        <taxon>Pseudothermotoga</taxon>
    </lineage>
</organism>
<protein>
    <recommendedName>
        <fullName evidence="3">Peptidase C11 clostripain</fullName>
    </recommendedName>
</protein>
<reference evidence="2" key="1">
    <citation type="journal article" date="2020" name="mSystems">
        <title>Genome- and Community-Level Interaction Insights into Carbon Utilization and Element Cycling Functions of Hydrothermarchaeota in Hydrothermal Sediment.</title>
        <authorList>
            <person name="Zhou Z."/>
            <person name="Liu Y."/>
            <person name="Xu W."/>
            <person name="Pan J."/>
            <person name="Luo Z.H."/>
            <person name="Li M."/>
        </authorList>
    </citation>
    <scope>NUCLEOTIDE SEQUENCE [LARGE SCALE GENOMIC DNA]</scope>
    <source>
        <strain evidence="2">SpSt-86</strain>
    </source>
</reference>
<gene>
    <name evidence="2" type="ORF">ENW55_06780</name>
</gene>
<accession>A0A832IAZ1</accession>
<comment type="caution">
    <text evidence="2">The sequence shown here is derived from an EMBL/GenBank/DDBJ whole genome shotgun (WGS) entry which is preliminary data.</text>
</comment>
<dbReference type="PROSITE" id="PS51257">
    <property type="entry name" value="PROKAR_LIPOPROTEIN"/>
    <property type="match status" value="1"/>
</dbReference>
<evidence type="ECO:0000256" key="1">
    <source>
        <dbReference type="SAM" id="SignalP"/>
    </source>
</evidence>
<keyword evidence="1" id="KW-0732">Signal</keyword>
<dbReference type="InterPro" id="IPR005077">
    <property type="entry name" value="Peptidase_C11"/>
</dbReference>
<dbReference type="Gene3D" id="3.40.50.11970">
    <property type="match status" value="1"/>
</dbReference>
<feature type="chain" id="PRO_5032644166" description="Peptidase C11 clostripain" evidence="1">
    <location>
        <begin position="27"/>
        <end position="427"/>
    </location>
</feature>
<evidence type="ECO:0008006" key="3">
    <source>
        <dbReference type="Google" id="ProtNLM"/>
    </source>
</evidence>
<evidence type="ECO:0000313" key="2">
    <source>
        <dbReference type="EMBL" id="HGZ79672.1"/>
    </source>
</evidence>
<proteinExistence type="predicted"/>
<dbReference type="Pfam" id="PF03415">
    <property type="entry name" value="Peptidase_C11"/>
    <property type="match status" value="1"/>
</dbReference>
<dbReference type="AlphaFoldDB" id="A0A832IAZ1"/>
<sequence>MRRIAFLAVIPLTLLLASCMSLNSSAIRVVLPSELYAGKFFEMKVGVVGPLGFLLRNVEVKIDGQTYTTDESGYARVPFFFLDAGSYTVILSYADVSREIVLNVKPASWLVLCWFGADNNLSSYVNDDLEEMKSAAKDVAVIAFVDRVGTMSHGIYALSMDSVFVRIEFFNETNSGSGKNLSWFVNKYGTCDANKKSLILWNHGSAWDDTDPYRPKGISYDDQSKDFLTTSELKNALQGTRWDVLGFDACLMGSVEVLYELKDLADYFLASPGEIPFSGWDYRFLASISDSDSKGFCEKAIDRWRSFYTNRSYKPLLNAWDSEKLSKAVSSLVKKMNPANGLPEVNTVYSTSPRLCDLGEVLESFGWSDVLSQFQSARIPQTTNALLYLSVFLPQNSNQLDQYREMYSQLSFSEHTGWLDWLDSLFH</sequence>
<name>A0A832IAZ1_9THEM</name>